<evidence type="ECO:0000256" key="1">
    <source>
        <dbReference type="ARBA" id="ARBA00022694"/>
    </source>
</evidence>
<gene>
    <name evidence="6" type="ORF">BWQ96_07290</name>
</gene>
<dbReference type="Pfam" id="PF00825">
    <property type="entry name" value="Ribonuclease_P"/>
    <property type="match status" value="1"/>
</dbReference>
<dbReference type="GO" id="GO:0008033">
    <property type="term" value="P:tRNA processing"/>
    <property type="evidence" value="ECO:0007669"/>
    <property type="project" value="UniProtKB-KW"/>
</dbReference>
<evidence type="ECO:0000256" key="2">
    <source>
        <dbReference type="ARBA" id="ARBA00022722"/>
    </source>
</evidence>
<reference evidence="6 7" key="1">
    <citation type="journal article" date="2018" name="Mol. Biol. Evol.">
        <title>Analysis of the draft genome of the red seaweed Gracilariopsis chorda provides insights into genome size evolution in Rhodophyta.</title>
        <authorList>
            <person name="Lee J."/>
            <person name="Yang E.C."/>
            <person name="Graf L."/>
            <person name="Yang J.H."/>
            <person name="Qiu H."/>
            <person name="Zel Zion U."/>
            <person name="Chan C.X."/>
            <person name="Stephens T.G."/>
            <person name="Weber A.P.M."/>
            <person name="Boo G.H."/>
            <person name="Boo S.M."/>
            <person name="Kim K.M."/>
            <person name="Shin Y."/>
            <person name="Jung M."/>
            <person name="Lee S.J."/>
            <person name="Yim H.S."/>
            <person name="Lee J.H."/>
            <person name="Bhattacharya D."/>
            <person name="Yoon H.S."/>
        </authorList>
    </citation>
    <scope>NUCLEOTIDE SEQUENCE [LARGE SCALE GENOMIC DNA]</scope>
    <source>
        <strain evidence="6 7">SKKU-2015</strain>
        <tissue evidence="6">Whole body</tissue>
    </source>
</reference>
<evidence type="ECO:0000256" key="3">
    <source>
        <dbReference type="ARBA" id="ARBA00022759"/>
    </source>
</evidence>
<accession>A0A2V3ILM8</accession>
<keyword evidence="3" id="KW-0255">Endonuclease</keyword>
<evidence type="ECO:0000256" key="4">
    <source>
        <dbReference type="ARBA" id="ARBA00022801"/>
    </source>
</evidence>
<dbReference type="GO" id="GO:0000049">
    <property type="term" value="F:tRNA binding"/>
    <property type="evidence" value="ECO:0007669"/>
    <property type="project" value="InterPro"/>
</dbReference>
<dbReference type="InterPro" id="IPR014721">
    <property type="entry name" value="Ribsml_uS5_D2-typ_fold_subgr"/>
</dbReference>
<sequence length="246" mass="28231">MQTFVTPLLSCQRAVSVKCCNNGAPAKARRLSLPTFRERRALQENHIERAGGRASKFVRTETFNLMVWPLTVTKPQDDRFKSAFDQFQRTINKYELLSENDSGINDDAVCSSTTDENLTPESSVQGDKLLAEQQNQESDSQLLSQEVRFDIPSWAYIVRVRASKSVMGKRAVQRNRAKRRIRAAAARLMPDHARRGYEYVFSTHPEALICPFSVILSDVETALRVSSLWQDYMTTEELRREMYSKR</sequence>
<dbReference type="AlphaFoldDB" id="A0A2V3ILM8"/>
<dbReference type="InterPro" id="IPR020568">
    <property type="entry name" value="Ribosomal_Su5_D2-typ_SF"/>
</dbReference>
<dbReference type="SUPFAM" id="SSF54211">
    <property type="entry name" value="Ribosomal protein S5 domain 2-like"/>
    <property type="match status" value="1"/>
</dbReference>
<name>A0A2V3ILM8_9FLOR</name>
<dbReference type="GO" id="GO:0004526">
    <property type="term" value="F:ribonuclease P activity"/>
    <property type="evidence" value="ECO:0007669"/>
    <property type="project" value="InterPro"/>
</dbReference>
<evidence type="ECO:0000313" key="6">
    <source>
        <dbReference type="EMBL" id="PXF42986.1"/>
    </source>
</evidence>
<evidence type="ECO:0000256" key="5">
    <source>
        <dbReference type="ARBA" id="ARBA00022884"/>
    </source>
</evidence>
<dbReference type="Proteomes" id="UP000247409">
    <property type="component" value="Unassembled WGS sequence"/>
</dbReference>
<keyword evidence="4" id="KW-0378">Hydrolase</keyword>
<keyword evidence="2" id="KW-0540">Nuclease</keyword>
<dbReference type="Gene3D" id="3.30.230.10">
    <property type="match status" value="1"/>
</dbReference>
<keyword evidence="5" id="KW-0694">RNA-binding</keyword>
<protein>
    <submittedName>
        <fullName evidence="6">Ribonuclease P protein component</fullName>
    </submittedName>
</protein>
<keyword evidence="7" id="KW-1185">Reference proteome</keyword>
<organism evidence="6 7">
    <name type="scientific">Gracilariopsis chorda</name>
    <dbReference type="NCBI Taxonomy" id="448386"/>
    <lineage>
        <taxon>Eukaryota</taxon>
        <taxon>Rhodophyta</taxon>
        <taxon>Florideophyceae</taxon>
        <taxon>Rhodymeniophycidae</taxon>
        <taxon>Gracilariales</taxon>
        <taxon>Gracilariaceae</taxon>
        <taxon>Gracilariopsis</taxon>
    </lineage>
</organism>
<comment type="caution">
    <text evidence="6">The sequence shown here is derived from an EMBL/GenBank/DDBJ whole genome shotgun (WGS) entry which is preliminary data.</text>
</comment>
<dbReference type="InterPro" id="IPR000100">
    <property type="entry name" value="RNase_P"/>
</dbReference>
<proteinExistence type="predicted"/>
<evidence type="ECO:0000313" key="7">
    <source>
        <dbReference type="Proteomes" id="UP000247409"/>
    </source>
</evidence>
<keyword evidence="1" id="KW-0819">tRNA processing</keyword>
<dbReference type="EMBL" id="NBIV01000142">
    <property type="protein sequence ID" value="PXF42986.1"/>
    <property type="molecule type" value="Genomic_DNA"/>
</dbReference>
<dbReference type="OrthoDB" id="10463840at2759"/>